<keyword evidence="4" id="KW-0800">Toxin</keyword>
<dbReference type="GO" id="GO:0005576">
    <property type="term" value="C:extracellular region"/>
    <property type="evidence" value="ECO:0007669"/>
    <property type="project" value="UniProtKB-SubCell"/>
</dbReference>
<dbReference type="GO" id="GO:0005509">
    <property type="term" value="F:calcium ion binding"/>
    <property type="evidence" value="ECO:0007669"/>
    <property type="project" value="InterPro"/>
</dbReference>
<dbReference type="GO" id="GO:0090729">
    <property type="term" value="F:toxin activity"/>
    <property type="evidence" value="ECO:0007669"/>
    <property type="project" value="UniProtKB-KW"/>
</dbReference>
<name>A0AA96WMB8_9CYAN</name>
<evidence type="ECO:0000256" key="2">
    <source>
        <dbReference type="ARBA" id="ARBA00004613"/>
    </source>
</evidence>
<dbReference type="InterPro" id="IPR003995">
    <property type="entry name" value="RTX_toxin_determinant-A"/>
</dbReference>
<reference evidence="8" key="1">
    <citation type="submission" date="2020-05" db="EMBL/GenBank/DDBJ databases">
        <authorList>
            <person name="Zhu T."/>
            <person name="Keshari N."/>
            <person name="Lu X."/>
        </authorList>
    </citation>
    <scope>NUCLEOTIDE SEQUENCE</scope>
    <source>
        <strain evidence="8">NK1-12</strain>
    </source>
</reference>
<dbReference type="PANTHER" id="PTHR38340:SF1">
    <property type="entry name" value="S-LAYER PROTEIN"/>
    <property type="match status" value="1"/>
</dbReference>
<evidence type="ECO:0000256" key="4">
    <source>
        <dbReference type="ARBA" id="ARBA00022656"/>
    </source>
</evidence>
<dbReference type="InterPro" id="IPR001343">
    <property type="entry name" value="Hemolysn_Ca-bd"/>
</dbReference>
<dbReference type="Gene3D" id="2.150.10.10">
    <property type="entry name" value="Serralysin-like metalloprotease, C-terminal"/>
    <property type="match status" value="1"/>
</dbReference>
<protein>
    <submittedName>
        <fullName evidence="8">Calcium-binding protein</fullName>
    </submittedName>
</protein>
<evidence type="ECO:0000256" key="3">
    <source>
        <dbReference type="ARBA" id="ARBA00022525"/>
    </source>
</evidence>
<proteinExistence type="predicted"/>
<accession>A0AA96WMB8</accession>
<dbReference type="EMBL" id="CP053587">
    <property type="protein sequence ID" value="WNZ27715.1"/>
    <property type="molecule type" value="Genomic_DNA"/>
</dbReference>
<organism evidence="8">
    <name type="scientific">Leptolyngbya sp. NK1-12</name>
    <dbReference type="NCBI Taxonomy" id="2547451"/>
    <lineage>
        <taxon>Bacteria</taxon>
        <taxon>Bacillati</taxon>
        <taxon>Cyanobacteriota</taxon>
        <taxon>Cyanophyceae</taxon>
        <taxon>Leptolyngbyales</taxon>
        <taxon>Leptolyngbyaceae</taxon>
        <taxon>Leptolyngbya group</taxon>
        <taxon>Leptolyngbya</taxon>
    </lineage>
</organism>
<dbReference type="PROSITE" id="PS00330">
    <property type="entry name" value="HEMOLYSIN_CALCIUM"/>
    <property type="match status" value="2"/>
</dbReference>
<keyword evidence="7" id="KW-0472">Membrane</keyword>
<dbReference type="PANTHER" id="PTHR38340">
    <property type="entry name" value="S-LAYER PROTEIN"/>
    <property type="match status" value="1"/>
</dbReference>
<dbReference type="PRINTS" id="PR01488">
    <property type="entry name" value="RTXTOXINA"/>
</dbReference>
<evidence type="ECO:0000256" key="5">
    <source>
        <dbReference type="ARBA" id="ARBA00022737"/>
    </source>
</evidence>
<dbReference type="Pfam" id="PF00353">
    <property type="entry name" value="HemolysinCabind"/>
    <property type="match status" value="1"/>
</dbReference>
<evidence type="ECO:0000256" key="6">
    <source>
        <dbReference type="ARBA" id="ARBA00023026"/>
    </source>
</evidence>
<gene>
    <name evidence="8" type="ORF">HJG54_33250</name>
</gene>
<dbReference type="AlphaFoldDB" id="A0AA96WMB8"/>
<comment type="subcellular location">
    <subcellularLocation>
        <location evidence="1">Membrane</location>
    </subcellularLocation>
    <subcellularLocation>
        <location evidence="2">Secreted</location>
    </subcellularLocation>
</comment>
<evidence type="ECO:0000256" key="1">
    <source>
        <dbReference type="ARBA" id="ARBA00004370"/>
    </source>
</evidence>
<dbReference type="RefSeq" id="WP_316436159.1">
    <property type="nucleotide sequence ID" value="NZ_CP053587.1"/>
</dbReference>
<dbReference type="InterPro" id="IPR011049">
    <property type="entry name" value="Serralysin-like_metalloprot_C"/>
</dbReference>
<dbReference type="PRINTS" id="PR00313">
    <property type="entry name" value="CABNDNGRPT"/>
</dbReference>
<dbReference type="GO" id="GO:0016020">
    <property type="term" value="C:membrane"/>
    <property type="evidence" value="ECO:0007669"/>
    <property type="project" value="UniProtKB-SubCell"/>
</dbReference>
<keyword evidence="6" id="KW-0843">Virulence</keyword>
<keyword evidence="5" id="KW-0677">Repeat</keyword>
<sequence length="432" mass="45391">MARDTNNTLFQATDLGVQIPANAADGLVFFDSHSDSINSGDDPVDFLRLSILSNFGNLNVSITGLSTSTSVELIRSLNSNNFVDSSEVIKQFNVSRNGGSFNVDGLDTGDYFLRILGDGSRNTNYTLNLRATAGLGPDREPNQLPQPQNLDVLNDDRAVQGTLGIGDIEDAYRFRVNVPTKLSAFLNTSSGGTAARDVRLARLDGSVITRSGTQNVAGLVLGQSLEVASLPVGDYVIIPRAISSANVSYTMFLDTTPLITNQPRSANLNNSTPTNIGTNTSQNLIGQLNRSGIFDGRGGNDRISTLDGDDIAVGGAGNDIIDGGTGDDILFGGLGRDTLIGGAGSDTFVLAPETGVDVIKDFRNGVDQLGLANAVTVEMLDITQRRGNTVIGLGGEKLAILQGVRANQIGAEDFVAVDFTSFKGMEVPVIAA</sequence>
<dbReference type="Gene3D" id="2.60.120.380">
    <property type="match status" value="1"/>
</dbReference>
<evidence type="ECO:0000256" key="7">
    <source>
        <dbReference type="ARBA" id="ARBA00023136"/>
    </source>
</evidence>
<evidence type="ECO:0000313" key="8">
    <source>
        <dbReference type="EMBL" id="WNZ27715.1"/>
    </source>
</evidence>
<keyword evidence="3" id="KW-0964">Secreted</keyword>
<dbReference type="SUPFAM" id="SSF51120">
    <property type="entry name" value="beta-Roll"/>
    <property type="match status" value="1"/>
</dbReference>
<dbReference type="InterPro" id="IPR050557">
    <property type="entry name" value="RTX_toxin/Mannuronan_C5-epim"/>
</dbReference>
<dbReference type="InterPro" id="IPR018511">
    <property type="entry name" value="Hemolysin-typ_Ca-bd_CS"/>
</dbReference>